<evidence type="ECO:0000256" key="2">
    <source>
        <dbReference type="ARBA" id="ARBA00009320"/>
    </source>
</evidence>
<evidence type="ECO:0000256" key="5">
    <source>
        <dbReference type="ARBA" id="ARBA00022898"/>
    </source>
</evidence>
<dbReference type="Gene3D" id="3.30.470.10">
    <property type="match status" value="1"/>
</dbReference>
<dbReference type="PANTHER" id="PTHR42825">
    <property type="entry name" value="AMINO ACID AMINOTRANSFERASE"/>
    <property type="match status" value="1"/>
</dbReference>
<evidence type="ECO:0000256" key="3">
    <source>
        <dbReference type="ARBA" id="ARBA00022576"/>
    </source>
</evidence>
<keyword evidence="5" id="KW-0663">Pyridoxal phosphate</keyword>
<organism evidence="7 8">
    <name type="scientific">Porphyra umbilicalis</name>
    <name type="common">Purple laver</name>
    <name type="synonym">Red alga</name>
    <dbReference type="NCBI Taxonomy" id="2786"/>
    <lineage>
        <taxon>Eukaryota</taxon>
        <taxon>Rhodophyta</taxon>
        <taxon>Bangiophyceae</taxon>
        <taxon>Bangiales</taxon>
        <taxon>Bangiaceae</taxon>
        <taxon>Porphyra</taxon>
    </lineage>
</organism>
<keyword evidence="3" id="KW-0032">Aminotransferase</keyword>
<sequence length="464" mass="46218">MAGEAGQWAAIAARRPTGFVALPPPLCSVRHGTRPRLGRCGCAARPPPLGRGRRARLAGTPVASTAAPATDGTSDDGDGSRADNASAADAGTSAAAPASGGPANVDWGALSFGWHPTPVHVVASHTRGGGWSPPTAVAGDPYIRLHVGATALQYGASCLEGLKARRRPDGAVVLFRPTAHADRFAASAARLAMPPVPTDVFLAAVKAAVVGNAAYVPPAGAPAALYLRPLLLGTGPRIGLAPADAYTLVVLATPVGEGGGGAGRLRTAGTTVVDGVTAVITDAYDRSAAGGLGGVKAGANYAADLLPATAAKAAGFPLNLYLDAATHTAVEEFGAANFVAVRRGRSVAEPDTYVTPESPSILRSITNDALAVLAAAAGMVVERRRVAVAEIEALDEVAAVGTGAGVTPVDRLVWGDRVLTVGSAAGRGGGGSGGGRLVALASQLAAIQQGEAPDVHGWCEVVDM</sequence>
<dbReference type="SUPFAM" id="SSF56752">
    <property type="entry name" value="D-aminoacid aminotransferase-like PLP-dependent enzymes"/>
    <property type="match status" value="1"/>
</dbReference>
<dbReference type="GO" id="GO:0004084">
    <property type="term" value="F:branched-chain-amino-acid transaminase activity"/>
    <property type="evidence" value="ECO:0007669"/>
    <property type="project" value="InterPro"/>
</dbReference>
<keyword evidence="8" id="KW-1185">Reference proteome</keyword>
<evidence type="ECO:0008006" key="9">
    <source>
        <dbReference type="Google" id="ProtNLM"/>
    </source>
</evidence>
<dbReference type="Proteomes" id="UP000218209">
    <property type="component" value="Unassembled WGS sequence"/>
</dbReference>
<feature type="compositionally biased region" description="Low complexity" evidence="6">
    <location>
        <begin position="82"/>
        <end position="100"/>
    </location>
</feature>
<dbReference type="Gene3D" id="3.20.10.10">
    <property type="entry name" value="D-amino Acid Aminotransferase, subunit A, domain 2"/>
    <property type="match status" value="1"/>
</dbReference>
<reference evidence="7 8" key="1">
    <citation type="submission" date="2017-03" db="EMBL/GenBank/DDBJ databases">
        <title>WGS assembly of Porphyra umbilicalis.</title>
        <authorList>
            <person name="Brawley S.H."/>
            <person name="Blouin N.A."/>
            <person name="Ficko-Blean E."/>
            <person name="Wheeler G.L."/>
            <person name="Lohr M."/>
            <person name="Goodson H.V."/>
            <person name="Jenkins J.W."/>
            <person name="Blaby-Haas C.E."/>
            <person name="Helliwell K.E."/>
            <person name="Chan C."/>
            <person name="Marriage T."/>
            <person name="Bhattacharya D."/>
            <person name="Klein A.S."/>
            <person name="Badis Y."/>
            <person name="Brodie J."/>
            <person name="Cao Y."/>
            <person name="Collen J."/>
            <person name="Dittami S.M."/>
            <person name="Gachon C.M."/>
            <person name="Green B.R."/>
            <person name="Karpowicz S."/>
            <person name="Kim J.W."/>
            <person name="Kudahl U."/>
            <person name="Lin S."/>
            <person name="Michel G."/>
            <person name="Mittag M."/>
            <person name="Olson B.J."/>
            <person name="Pangilinan J."/>
            <person name="Peng Y."/>
            <person name="Qiu H."/>
            <person name="Shu S."/>
            <person name="Singer J.T."/>
            <person name="Smith A.G."/>
            <person name="Sprecher B.N."/>
            <person name="Wagner V."/>
            <person name="Wang W."/>
            <person name="Wang Z.-Y."/>
            <person name="Yan J."/>
            <person name="Yarish C."/>
            <person name="Zoeuner-Riek S."/>
            <person name="Zhuang Y."/>
            <person name="Zou Y."/>
            <person name="Lindquist E.A."/>
            <person name="Grimwood J."/>
            <person name="Barry K."/>
            <person name="Rokhsar D.S."/>
            <person name="Schmutz J."/>
            <person name="Stiller J.W."/>
            <person name="Grossman A.R."/>
            <person name="Prochnik S.E."/>
        </authorList>
    </citation>
    <scope>NUCLEOTIDE SEQUENCE [LARGE SCALE GENOMIC DNA]</scope>
    <source>
        <strain evidence="7">4086291</strain>
    </source>
</reference>
<protein>
    <recommendedName>
        <fullName evidence="9">Branched-chain-amino-acid transaminase</fullName>
    </recommendedName>
</protein>
<dbReference type="PANTHER" id="PTHR42825:SF2">
    <property type="entry name" value="BRANCHED-CHAIN-AMINO-ACID AMINOTRANSFERASE 3, CHLOROPLASTIC-RELATED"/>
    <property type="match status" value="1"/>
</dbReference>
<dbReference type="EMBL" id="KV918807">
    <property type="protein sequence ID" value="OSX78691.1"/>
    <property type="molecule type" value="Genomic_DNA"/>
</dbReference>
<dbReference type="GO" id="GO:0009081">
    <property type="term" value="P:branched-chain amino acid metabolic process"/>
    <property type="evidence" value="ECO:0007669"/>
    <property type="project" value="InterPro"/>
</dbReference>
<evidence type="ECO:0000313" key="7">
    <source>
        <dbReference type="EMBL" id="OSX78691.1"/>
    </source>
</evidence>
<feature type="region of interest" description="Disordered" evidence="6">
    <location>
        <begin position="39"/>
        <end position="100"/>
    </location>
</feature>
<evidence type="ECO:0000256" key="1">
    <source>
        <dbReference type="ARBA" id="ARBA00001933"/>
    </source>
</evidence>
<evidence type="ECO:0000256" key="6">
    <source>
        <dbReference type="SAM" id="MobiDB-lite"/>
    </source>
</evidence>
<dbReference type="InterPro" id="IPR005786">
    <property type="entry name" value="B_amino_transII"/>
</dbReference>
<comment type="similarity">
    <text evidence="2">Belongs to the class-IV pyridoxal-phosphate-dependent aminotransferase family.</text>
</comment>
<comment type="cofactor">
    <cofactor evidence="1">
        <name>pyridoxal 5'-phosphate</name>
        <dbReference type="ChEBI" id="CHEBI:597326"/>
    </cofactor>
</comment>
<evidence type="ECO:0000313" key="8">
    <source>
        <dbReference type="Proteomes" id="UP000218209"/>
    </source>
</evidence>
<dbReference type="InterPro" id="IPR043132">
    <property type="entry name" value="BCAT-like_C"/>
</dbReference>
<dbReference type="OrthoDB" id="409992at2759"/>
<dbReference type="InterPro" id="IPR043131">
    <property type="entry name" value="BCAT-like_N"/>
</dbReference>
<dbReference type="Pfam" id="PF01063">
    <property type="entry name" value="Aminotran_4"/>
    <property type="match status" value="1"/>
</dbReference>
<gene>
    <name evidence="7" type="ORF">BU14_0103s0035</name>
</gene>
<proteinExistence type="inferred from homology"/>
<keyword evidence="4" id="KW-0808">Transferase</keyword>
<accession>A0A1X6PCT4</accession>
<evidence type="ECO:0000256" key="4">
    <source>
        <dbReference type="ARBA" id="ARBA00022679"/>
    </source>
</evidence>
<feature type="compositionally biased region" description="Low complexity" evidence="6">
    <location>
        <begin position="57"/>
        <end position="72"/>
    </location>
</feature>
<dbReference type="InterPro" id="IPR001544">
    <property type="entry name" value="Aminotrans_IV"/>
</dbReference>
<dbReference type="InterPro" id="IPR036038">
    <property type="entry name" value="Aminotransferase-like"/>
</dbReference>
<dbReference type="AlphaFoldDB" id="A0A1X6PCT4"/>
<name>A0A1X6PCT4_PORUM</name>